<dbReference type="SUPFAM" id="SSF53901">
    <property type="entry name" value="Thiolase-like"/>
    <property type="match status" value="2"/>
</dbReference>
<dbReference type="EMBL" id="JAERRH010000014">
    <property type="protein sequence ID" value="MBL1108591.1"/>
    <property type="molecule type" value="Genomic_DNA"/>
</dbReference>
<feature type="domain" description="Carrier" evidence="6">
    <location>
        <begin position="950"/>
        <end position="1025"/>
    </location>
</feature>
<dbReference type="RefSeq" id="WP_201823608.1">
    <property type="nucleotide sequence ID" value="NZ_JAERRH010000014.1"/>
</dbReference>
<keyword evidence="9" id="KW-1185">Reference proteome</keyword>
<evidence type="ECO:0000256" key="1">
    <source>
        <dbReference type="ARBA" id="ARBA00022450"/>
    </source>
</evidence>
<dbReference type="InterPro" id="IPR014030">
    <property type="entry name" value="Ketoacyl_synth_N"/>
</dbReference>
<evidence type="ECO:0000256" key="2">
    <source>
        <dbReference type="ARBA" id="ARBA00022553"/>
    </source>
</evidence>
<keyword evidence="3" id="KW-0808">Transferase</keyword>
<evidence type="ECO:0000313" key="9">
    <source>
        <dbReference type="Proteomes" id="UP000621386"/>
    </source>
</evidence>
<dbReference type="PANTHER" id="PTHR43775:SF37">
    <property type="entry name" value="SI:DKEY-61P9.11"/>
    <property type="match status" value="1"/>
</dbReference>
<dbReference type="Gene3D" id="3.40.47.10">
    <property type="match status" value="2"/>
</dbReference>
<dbReference type="PROSITE" id="PS52004">
    <property type="entry name" value="KS3_2"/>
    <property type="match status" value="2"/>
</dbReference>
<name>A0ABS1P895_9ACTN</name>
<dbReference type="SUPFAM" id="SSF47336">
    <property type="entry name" value="ACP-like"/>
    <property type="match status" value="1"/>
</dbReference>
<dbReference type="SUPFAM" id="SSF52151">
    <property type="entry name" value="FabD/lysophospholipase-like"/>
    <property type="match status" value="1"/>
</dbReference>
<feature type="non-terminal residue" evidence="8">
    <location>
        <position position="1202"/>
    </location>
</feature>
<dbReference type="Proteomes" id="UP000621386">
    <property type="component" value="Unassembled WGS sequence"/>
</dbReference>
<dbReference type="InterPro" id="IPR006162">
    <property type="entry name" value="Ppantetheine_attach_site"/>
</dbReference>
<evidence type="ECO:0000259" key="6">
    <source>
        <dbReference type="PROSITE" id="PS50075"/>
    </source>
</evidence>
<organism evidence="8 9">
    <name type="scientific">Streptomyces musisoli</name>
    <dbReference type="NCBI Taxonomy" id="2802280"/>
    <lineage>
        <taxon>Bacteria</taxon>
        <taxon>Bacillati</taxon>
        <taxon>Actinomycetota</taxon>
        <taxon>Actinomycetes</taxon>
        <taxon>Kitasatosporales</taxon>
        <taxon>Streptomycetaceae</taxon>
        <taxon>Streptomyces</taxon>
    </lineage>
</organism>
<gene>
    <name evidence="8" type="ORF">JK361_29080</name>
</gene>
<dbReference type="Gene3D" id="3.40.366.10">
    <property type="entry name" value="Malonyl-Coenzyme A Acyl Carrier Protein, domain 2"/>
    <property type="match status" value="1"/>
</dbReference>
<evidence type="ECO:0000256" key="3">
    <source>
        <dbReference type="ARBA" id="ARBA00022679"/>
    </source>
</evidence>
<dbReference type="InterPro" id="IPR020841">
    <property type="entry name" value="PKS_Beta-ketoAc_synthase_dom"/>
</dbReference>
<dbReference type="InterPro" id="IPR001227">
    <property type="entry name" value="Ac_transferase_dom_sf"/>
</dbReference>
<dbReference type="PROSITE" id="PS50075">
    <property type="entry name" value="CARRIER"/>
    <property type="match status" value="1"/>
</dbReference>
<comment type="caution">
    <text evidence="8">The sequence shown here is derived from an EMBL/GenBank/DDBJ whole genome shotgun (WGS) entry which is preliminary data.</text>
</comment>
<dbReference type="CDD" id="cd00833">
    <property type="entry name" value="PKS"/>
    <property type="match status" value="2"/>
</dbReference>
<evidence type="ECO:0000259" key="7">
    <source>
        <dbReference type="PROSITE" id="PS52004"/>
    </source>
</evidence>
<dbReference type="SMART" id="SM00827">
    <property type="entry name" value="PKS_AT"/>
    <property type="match status" value="1"/>
</dbReference>
<proteinExistence type="predicted"/>
<dbReference type="Pfam" id="PF00550">
    <property type="entry name" value="PP-binding"/>
    <property type="match status" value="1"/>
</dbReference>
<feature type="domain" description="Ketosynthase family 3 (KS3)" evidence="7">
    <location>
        <begin position="1049"/>
        <end position="1202"/>
    </location>
</feature>
<dbReference type="SMART" id="SM01294">
    <property type="entry name" value="PKS_PP_betabranch"/>
    <property type="match status" value="1"/>
</dbReference>
<dbReference type="SUPFAM" id="SSF55048">
    <property type="entry name" value="Probable ACP-binding domain of malonyl-CoA ACP transacylase"/>
    <property type="match status" value="1"/>
</dbReference>
<dbReference type="InterPro" id="IPR014031">
    <property type="entry name" value="Ketoacyl_synth_C"/>
</dbReference>
<dbReference type="Pfam" id="PF02801">
    <property type="entry name" value="Ketoacyl-synt_C"/>
    <property type="match status" value="1"/>
</dbReference>
<sequence length="1202" mass="126508">MRNSSQARARLTSDTPADTPVEAIAVVGMACRLPQASGPDAFARLLRDGVDAIREVPADRWDAAEHTGQDTDTPGAGTRWGGFLDGTDRFDPAFFGISPREATAMDPQQRITLELGWEALEDAGILPDTLHGTDAGIFVGAIWDDYATLAHRRGTTGITPHTLTGLQRGIIANRLSYVLGLRGPSLTVDSGQSSSLTAVHLACESLRSGESSLALAGGINLDLVPESALTVAEFGALSPDGRCFTFDSRANGIVRGEGGGLVVLRRLSDAIADGDRIHCLIRGSAVNNDGGGDSLASPDRDAQAALLRRAYDNAGVHPGDVQYVELHGTGTRVGDPIEAAALGEVLGAARADGDPLLVGSVKTNIGHLEGAAGIAGLIKTALAIKHRELPPSLHFRAPNPAIPLAELRLRVHTENGPWPRADRPLIAGVSSFGVGGTNCHVVLEDWRDGADTEQDRPDPAPSGPVPWPVSAKTEKALRGQARALLDRLDDAVSPADIGHSLATTRTAFPHRAVLLGETTEDFRTRLAELAAGRPATGLVEGVASGTAGRPVFVFPGQGSQWAGMAVDLMDSSPVFAEHIHRCEQALAPHVPWSLTHVLRGGSETDPELSLDRLDVVHPVLFAVMVSLAALWRSYGVEPGAVVGHSQGEIAAAHVAGALSLEEAARVVALRSRAFALLAGTGGMASVALPAAEVERLLAPWADQLSIAAVNGPRAVTVSGDVPALHELIARCESQDIRVRLLPIDCAGHSAHVERIREPLLDLLGSVTPTSAPVPFYSTVEGRWLDTGELDAQYWYRNSRRTVGFEPAIRALAEAGHETFLEMSPHPILAAGIQETAEDVHGKGLVVGSLRRGEGGLDRMLTALAEASVHGVAVDWSAAFTGSGARRVDLPTYAFQRRRFWLDAPAAHTGPAGPGRTPPAVDAVEEDHGPATEGTPLREQWAALGENASRDAALDLVRTHLGIVLGTAETDDIDVEASFRELGFDSMMAVQLRNRLNTATDLRLPSTVVFDHPSAAALARFIRAELLGLSGDETGDPEPAPPVAAGEADAEPVAIVGIGCRFPGGVGSPEDLWRLVTSGTDAVSSWPTDRGWDAEGLYDPDPGAAGKTYSRSGGFLFDAAEFDAGFFGISPREALSMDPQQRLLLETSWEAIERAGIDPASLRGSRTGVYVGAMVQEYGPRLADATPESEGYLLTGTHGSVTA</sequence>
<dbReference type="Pfam" id="PF00698">
    <property type="entry name" value="Acyl_transf_1"/>
    <property type="match status" value="1"/>
</dbReference>
<dbReference type="InterPro" id="IPR009081">
    <property type="entry name" value="PP-bd_ACP"/>
</dbReference>
<dbReference type="Pfam" id="PF00109">
    <property type="entry name" value="ketoacyl-synt"/>
    <property type="match status" value="2"/>
</dbReference>
<dbReference type="InterPro" id="IPR020806">
    <property type="entry name" value="PKS_PP-bd"/>
</dbReference>
<dbReference type="PANTHER" id="PTHR43775">
    <property type="entry name" value="FATTY ACID SYNTHASE"/>
    <property type="match status" value="1"/>
</dbReference>
<feature type="compositionally biased region" description="Low complexity" evidence="5">
    <location>
        <begin position="906"/>
        <end position="919"/>
    </location>
</feature>
<feature type="compositionally biased region" description="Basic and acidic residues" evidence="5">
    <location>
        <begin position="449"/>
        <end position="458"/>
    </location>
</feature>
<keyword evidence="8" id="KW-0012">Acyltransferase</keyword>
<dbReference type="InterPro" id="IPR050091">
    <property type="entry name" value="PKS_NRPS_Biosynth_Enz"/>
</dbReference>
<feature type="region of interest" description="Disordered" evidence="5">
    <location>
        <begin position="906"/>
        <end position="931"/>
    </location>
</feature>
<keyword evidence="4" id="KW-0045">Antibiotic biosynthesis</keyword>
<evidence type="ECO:0000256" key="4">
    <source>
        <dbReference type="ARBA" id="ARBA00023194"/>
    </source>
</evidence>
<dbReference type="InterPro" id="IPR032821">
    <property type="entry name" value="PKS_assoc"/>
</dbReference>
<protein>
    <submittedName>
        <fullName evidence="8">Acyltransferase domain-containing protein</fullName>
    </submittedName>
</protein>
<keyword evidence="2" id="KW-0597">Phosphoprotein</keyword>
<keyword evidence="1" id="KW-0596">Phosphopantetheine</keyword>
<dbReference type="SMART" id="SM00825">
    <property type="entry name" value="PKS_KS"/>
    <property type="match status" value="1"/>
</dbReference>
<feature type="region of interest" description="Disordered" evidence="5">
    <location>
        <begin position="449"/>
        <end position="469"/>
    </location>
</feature>
<dbReference type="InterPro" id="IPR036736">
    <property type="entry name" value="ACP-like_sf"/>
</dbReference>
<evidence type="ECO:0000256" key="5">
    <source>
        <dbReference type="SAM" id="MobiDB-lite"/>
    </source>
</evidence>
<dbReference type="PROSITE" id="PS00012">
    <property type="entry name" value="PHOSPHOPANTETHEINE"/>
    <property type="match status" value="1"/>
</dbReference>
<dbReference type="SMART" id="SM00823">
    <property type="entry name" value="PKS_PP"/>
    <property type="match status" value="1"/>
</dbReference>
<dbReference type="InterPro" id="IPR014043">
    <property type="entry name" value="Acyl_transferase_dom"/>
</dbReference>
<evidence type="ECO:0000313" key="8">
    <source>
        <dbReference type="EMBL" id="MBL1108591.1"/>
    </source>
</evidence>
<dbReference type="Pfam" id="PF16197">
    <property type="entry name" value="KAsynt_C_assoc"/>
    <property type="match status" value="1"/>
</dbReference>
<dbReference type="InterPro" id="IPR016036">
    <property type="entry name" value="Malonyl_transacylase_ACP-bd"/>
</dbReference>
<dbReference type="Gene3D" id="1.10.1200.10">
    <property type="entry name" value="ACP-like"/>
    <property type="match status" value="1"/>
</dbReference>
<dbReference type="InterPro" id="IPR016039">
    <property type="entry name" value="Thiolase-like"/>
</dbReference>
<dbReference type="GO" id="GO:0016746">
    <property type="term" value="F:acyltransferase activity"/>
    <property type="evidence" value="ECO:0007669"/>
    <property type="project" value="UniProtKB-KW"/>
</dbReference>
<dbReference type="InterPro" id="IPR016035">
    <property type="entry name" value="Acyl_Trfase/lysoPLipase"/>
</dbReference>
<feature type="domain" description="Ketosynthase family 3 (KS3)" evidence="7">
    <location>
        <begin position="21"/>
        <end position="445"/>
    </location>
</feature>
<dbReference type="Gene3D" id="3.30.70.3290">
    <property type="match status" value="1"/>
</dbReference>
<accession>A0ABS1P895</accession>
<reference evidence="8 9" key="1">
    <citation type="submission" date="2021-01" db="EMBL/GenBank/DDBJ databases">
        <title>WGS of actinomycetes isolated from Thailand.</title>
        <authorList>
            <person name="Thawai C."/>
        </authorList>
    </citation>
    <scope>NUCLEOTIDE SEQUENCE [LARGE SCALE GENOMIC DNA]</scope>
    <source>
        <strain evidence="8 9">CH5-8</strain>
    </source>
</reference>